<dbReference type="PROSITE" id="PS51846">
    <property type="entry name" value="CNNM"/>
    <property type="match status" value="1"/>
</dbReference>
<dbReference type="Pfam" id="PF00571">
    <property type="entry name" value="CBS"/>
    <property type="match status" value="2"/>
</dbReference>
<evidence type="ECO:0000256" key="2">
    <source>
        <dbReference type="ARBA" id="ARBA00022475"/>
    </source>
</evidence>
<dbReference type="PROSITE" id="PS51371">
    <property type="entry name" value="CBS"/>
    <property type="match status" value="2"/>
</dbReference>
<evidence type="ECO:0000256" key="8">
    <source>
        <dbReference type="PROSITE-ProRule" id="PRU00703"/>
    </source>
</evidence>
<dbReference type="InterPro" id="IPR002550">
    <property type="entry name" value="CNNM"/>
</dbReference>
<dbReference type="SMART" id="SM01091">
    <property type="entry name" value="CorC_HlyC"/>
    <property type="match status" value="1"/>
</dbReference>
<dbReference type="InterPro" id="IPR044751">
    <property type="entry name" value="Ion_transp-like_CBS"/>
</dbReference>
<accession>A0ABM8HRD8</accession>
<dbReference type="PANTHER" id="PTHR43099">
    <property type="entry name" value="UPF0053 PROTEIN YRKA"/>
    <property type="match status" value="1"/>
</dbReference>
<dbReference type="SUPFAM" id="SSF54631">
    <property type="entry name" value="CBS-domain pair"/>
    <property type="match status" value="1"/>
</dbReference>
<evidence type="ECO:0000256" key="5">
    <source>
        <dbReference type="ARBA" id="ARBA00022989"/>
    </source>
</evidence>
<evidence type="ECO:0000256" key="7">
    <source>
        <dbReference type="ARBA" id="ARBA00023136"/>
    </source>
</evidence>
<dbReference type="Proteomes" id="UP001319827">
    <property type="component" value="Chromosome"/>
</dbReference>
<name>A0ABM8HRD8_9BACT</name>
<evidence type="ECO:0000259" key="11">
    <source>
        <dbReference type="PROSITE" id="PS51371"/>
    </source>
</evidence>
<evidence type="ECO:0000256" key="10">
    <source>
        <dbReference type="SAM" id="Phobius"/>
    </source>
</evidence>
<dbReference type="CDD" id="cd04590">
    <property type="entry name" value="CBS_pair_CorC_HlyC_assoc"/>
    <property type="match status" value="1"/>
</dbReference>
<dbReference type="Pfam" id="PF03471">
    <property type="entry name" value="CorC_HlyC"/>
    <property type="match status" value="1"/>
</dbReference>
<evidence type="ECO:0000313" key="13">
    <source>
        <dbReference type="EMBL" id="BCR03165.1"/>
    </source>
</evidence>
<reference evidence="13 14" key="1">
    <citation type="journal article" date="2016" name="C (Basel)">
        <title>Selective Growth of and Electricity Production by Marine Exoelectrogenic Bacteria in Self-Aggregated Hydrogel of Microbially Reduced Graphene Oxide.</title>
        <authorList>
            <person name="Yoshida N."/>
            <person name="Goto Y."/>
            <person name="Miyata Y."/>
        </authorList>
    </citation>
    <scope>NUCLEOTIDE SEQUENCE [LARGE SCALE GENOMIC DNA]</scope>
    <source>
        <strain evidence="13 14">NIT-T3</strain>
    </source>
</reference>
<dbReference type="RefSeq" id="WP_221250639.1">
    <property type="nucleotide sequence ID" value="NZ_AP024355.1"/>
</dbReference>
<dbReference type="Pfam" id="PF01595">
    <property type="entry name" value="CNNM"/>
    <property type="match status" value="1"/>
</dbReference>
<evidence type="ECO:0000256" key="6">
    <source>
        <dbReference type="ARBA" id="ARBA00023122"/>
    </source>
</evidence>
<dbReference type="InterPro" id="IPR000644">
    <property type="entry name" value="CBS_dom"/>
</dbReference>
<dbReference type="PANTHER" id="PTHR43099:SF2">
    <property type="entry name" value="UPF0053 PROTEIN YRKA"/>
    <property type="match status" value="1"/>
</dbReference>
<feature type="domain" description="CBS" evidence="11">
    <location>
        <begin position="287"/>
        <end position="344"/>
    </location>
</feature>
<gene>
    <name evidence="13" type="ORF">DESUT3_02340</name>
</gene>
<evidence type="ECO:0000256" key="3">
    <source>
        <dbReference type="ARBA" id="ARBA00022692"/>
    </source>
</evidence>
<keyword evidence="4" id="KW-0677">Repeat</keyword>
<feature type="transmembrane region" description="Helical" evidence="10">
    <location>
        <begin position="60"/>
        <end position="87"/>
    </location>
</feature>
<feature type="domain" description="CBS" evidence="11">
    <location>
        <begin position="223"/>
        <end position="284"/>
    </location>
</feature>
<proteinExistence type="predicted"/>
<dbReference type="InterPro" id="IPR046342">
    <property type="entry name" value="CBS_dom_sf"/>
</dbReference>
<keyword evidence="14" id="KW-1185">Reference proteome</keyword>
<evidence type="ECO:0000256" key="9">
    <source>
        <dbReference type="PROSITE-ProRule" id="PRU01193"/>
    </source>
</evidence>
<keyword evidence="5 9" id="KW-1133">Transmembrane helix</keyword>
<keyword evidence="7 9" id="KW-0472">Membrane</keyword>
<dbReference type="InterPro" id="IPR005170">
    <property type="entry name" value="Transptr-assoc_dom"/>
</dbReference>
<sequence>MDTLWLELFIVLLLILANGFFAGAELAIVSVRRGRIAQLAAAGSKSAQIVEQLHADPHRFLATVQIGVTLVGTLASAVGGAAAVEVIKPVLKQVPLAFVSNSAEPLALFLVVGVIAYLSLILGELVPKALALAHAERLALAVARPIGILARIGNFAVCFLTVSSRAVLTLLGIRAQGGQAFITKEEIQQLVAEGRELGVVSPREQEIIRNVFEYSKTRVREVMVPRPRVVALDLANSREQLLQMVFEHQYSRYPVYRNDPESILGFLHAKDLFGQAVRGAGFDLEKLLRPACFVPESKKIDELLRDMQRRHVHMAVVIDEYGGVSGIVTTEDLLEELVGEIEDEHDQSEPARIRPLKSGGYLVDGLLPLNDLADLLGVHFPQDRPYETLAGLILFELGHLPVEGEQLQWGGYLLTCTKVRQTAIEGVKIEPHKRKEPLQEEP</sequence>
<protein>
    <submittedName>
        <fullName evidence="13">Transporter</fullName>
    </submittedName>
</protein>
<feature type="domain" description="CNNM transmembrane" evidence="12">
    <location>
        <begin position="1"/>
        <end position="204"/>
    </location>
</feature>
<keyword evidence="3 9" id="KW-0812">Transmembrane</keyword>
<evidence type="ECO:0000259" key="12">
    <source>
        <dbReference type="PROSITE" id="PS51846"/>
    </source>
</evidence>
<dbReference type="Gene3D" id="3.30.465.10">
    <property type="match status" value="1"/>
</dbReference>
<dbReference type="InterPro" id="IPR016169">
    <property type="entry name" value="FAD-bd_PCMH_sub2"/>
</dbReference>
<dbReference type="Gene3D" id="3.10.580.10">
    <property type="entry name" value="CBS-domain"/>
    <property type="match status" value="1"/>
</dbReference>
<evidence type="ECO:0000256" key="4">
    <source>
        <dbReference type="ARBA" id="ARBA00022737"/>
    </source>
</evidence>
<dbReference type="SUPFAM" id="SSF56176">
    <property type="entry name" value="FAD-binding/transporter-associated domain-like"/>
    <property type="match status" value="1"/>
</dbReference>
<feature type="transmembrane region" description="Helical" evidence="10">
    <location>
        <begin position="107"/>
        <end position="126"/>
    </location>
</feature>
<evidence type="ECO:0000256" key="1">
    <source>
        <dbReference type="ARBA" id="ARBA00004651"/>
    </source>
</evidence>
<feature type="transmembrane region" description="Helical" evidence="10">
    <location>
        <begin position="138"/>
        <end position="162"/>
    </location>
</feature>
<dbReference type="EMBL" id="AP024355">
    <property type="protein sequence ID" value="BCR03165.1"/>
    <property type="molecule type" value="Genomic_DNA"/>
</dbReference>
<comment type="subcellular location">
    <subcellularLocation>
        <location evidence="1">Cell membrane</location>
        <topology evidence="1">Multi-pass membrane protein</topology>
    </subcellularLocation>
</comment>
<organism evidence="13 14">
    <name type="scientific">Desulfuromonas versatilis</name>
    <dbReference type="NCBI Taxonomy" id="2802975"/>
    <lineage>
        <taxon>Bacteria</taxon>
        <taxon>Pseudomonadati</taxon>
        <taxon>Thermodesulfobacteriota</taxon>
        <taxon>Desulfuromonadia</taxon>
        <taxon>Desulfuromonadales</taxon>
        <taxon>Desulfuromonadaceae</taxon>
        <taxon>Desulfuromonas</taxon>
    </lineage>
</organism>
<keyword evidence="2" id="KW-1003">Cell membrane</keyword>
<keyword evidence="6 8" id="KW-0129">CBS domain</keyword>
<dbReference type="InterPro" id="IPR051676">
    <property type="entry name" value="UPF0053_domain"/>
</dbReference>
<reference evidence="13 14" key="2">
    <citation type="journal article" date="2021" name="Int. J. Syst. Evol. Microbiol.">
        <title>Isolation and Polyphasic Characterization of Desulfuromonas versatilis sp. Nov., an Electrogenic Bacteria Capable of Versatile Metabolism Isolated from a Graphene Oxide-Reducing Enrichment Culture.</title>
        <authorList>
            <person name="Xie L."/>
            <person name="Yoshida N."/>
            <person name="Ishii S."/>
            <person name="Meng L."/>
        </authorList>
    </citation>
    <scope>NUCLEOTIDE SEQUENCE [LARGE SCALE GENOMIC DNA]</scope>
    <source>
        <strain evidence="13 14">NIT-T3</strain>
    </source>
</reference>
<feature type="transmembrane region" description="Helical" evidence="10">
    <location>
        <begin position="6"/>
        <end position="29"/>
    </location>
</feature>
<evidence type="ECO:0000313" key="14">
    <source>
        <dbReference type="Proteomes" id="UP001319827"/>
    </source>
</evidence>
<dbReference type="InterPro" id="IPR036318">
    <property type="entry name" value="FAD-bd_PCMH-like_sf"/>
</dbReference>